<dbReference type="Proteomes" id="UP001203665">
    <property type="component" value="Unassembled WGS sequence"/>
</dbReference>
<dbReference type="Pfam" id="PF14276">
    <property type="entry name" value="DUF4363"/>
    <property type="match status" value="1"/>
</dbReference>
<accession>A0ABT0XQE7</accession>
<name>A0ABT0XQE7_9BACI</name>
<evidence type="ECO:0000313" key="2">
    <source>
        <dbReference type="Proteomes" id="UP001203665"/>
    </source>
</evidence>
<comment type="caution">
    <text evidence="1">The sequence shown here is derived from an EMBL/GenBank/DDBJ whole genome shotgun (WGS) entry which is preliminary data.</text>
</comment>
<keyword evidence="2" id="KW-1185">Reference proteome</keyword>
<organism evidence="1 2">
    <name type="scientific">Alkalicoccobacillus plakortidis</name>
    <dbReference type="NCBI Taxonomy" id="444060"/>
    <lineage>
        <taxon>Bacteria</taxon>
        <taxon>Bacillati</taxon>
        <taxon>Bacillota</taxon>
        <taxon>Bacilli</taxon>
        <taxon>Bacillales</taxon>
        <taxon>Bacillaceae</taxon>
        <taxon>Alkalicoccobacillus</taxon>
    </lineage>
</organism>
<sequence length="101" mass="11803">MNSGSLLKQAYGNEENNVLMHVQNVERYSKEDSWQEARKELRKAKSAWDTISKRVQFSVERDEMIDISLSLSKLEGAIITEDSDLIFQELYTFYFSWESLG</sequence>
<dbReference type="RefSeq" id="WP_251611401.1">
    <property type="nucleotide sequence ID" value="NZ_JAMQJY010000004.1"/>
</dbReference>
<dbReference type="InterPro" id="IPR025373">
    <property type="entry name" value="DUF4363"/>
</dbReference>
<evidence type="ECO:0000313" key="1">
    <source>
        <dbReference type="EMBL" id="MCM2677517.1"/>
    </source>
</evidence>
<gene>
    <name evidence="1" type="ORF">NDM98_20080</name>
</gene>
<proteinExistence type="predicted"/>
<reference evidence="1" key="1">
    <citation type="submission" date="2022-06" db="EMBL/GenBank/DDBJ databases">
        <title>Alkalicoccobacillus porphyridii sp. nov., isolated from a marine red alga, Porphyridium purpureum and reclassification of Shouchella plakortidis and Shouchella gibsonii as Alkalicoccobacillus plakortidis comb. nov. and Alkalicoccobacillus gibsonii comb. nov.</title>
        <authorList>
            <person name="Kim K.H."/>
            <person name="Lee J.K."/>
            <person name="Han D.M."/>
            <person name="Baek J.H."/>
            <person name="Jeon C.O."/>
        </authorList>
    </citation>
    <scope>NUCLEOTIDE SEQUENCE</scope>
    <source>
        <strain evidence="1">DSM 19153</strain>
    </source>
</reference>
<dbReference type="EMBL" id="JAMQJY010000004">
    <property type="protein sequence ID" value="MCM2677517.1"/>
    <property type="molecule type" value="Genomic_DNA"/>
</dbReference>
<protein>
    <submittedName>
        <fullName evidence="1">DUF4363 family protein</fullName>
    </submittedName>
</protein>